<keyword evidence="1" id="KW-0812">Transmembrane</keyword>
<dbReference type="EMBL" id="JACJVR010000019">
    <property type="protein sequence ID" value="MBB6690852.1"/>
    <property type="molecule type" value="Genomic_DNA"/>
</dbReference>
<evidence type="ECO:0000256" key="1">
    <source>
        <dbReference type="SAM" id="Phobius"/>
    </source>
</evidence>
<accession>A0A841TV77</accession>
<feature type="transmembrane region" description="Helical" evidence="1">
    <location>
        <begin position="348"/>
        <end position="365"/>
    </location>
</feature>
<keyword evidence="1" id="KW-0472">Membrane</keyword>
<feature type="transmembrane region" description="Helical" evidence="1">
    <location>
        <begin position="279"/>
        <end position="297"/>
    </location>
</feature>
<name>A0A841TV77_9BACL</name>
<dbReference type="InterPro" id="IPR032809">
    <property type="entry name" value="Put_HupE_UreJ"/>
</dbReference>
<evidence type="ECO:0000313" key="2">
    <source>
        <dbReference type="EMBL" id="MBB6690852.1"/>
    </source>
</evidence>
<dbReference type="Pfam" id="PF13795">
    <property type="entry name" value="HupE_UreJ_2"/>
    <property type="match status" value="1"/>
</dbReference>
<keyword evidence="1" id="KW-1133">Transmembrane helix</keyword>
<dbReference type="RefSeq" id="WP_185134854.1">
    <property type="nucleotide sequence ID" value="NZ_BORM01000044.1"/>
</dbReference>
<proteinExistence type="predicted"/>
<comment type="caution">
    <text evidence="2">The sequence shown here is derived from an EMBL/GenBank/DDBJ whole genome shotgun (WGS) entry which is preliminary data.</text>
</comment>
<feature type="transmembrane region" description="Helical" evidence="1">
    <location>
        <begin position="309"/>
        <end position="328"/>
    </location>
</feature>
<feature type="transmembrane region" description="Helical" evidence="1">
    <location>
        <begin position="372"/>
        <end position="390"/>
    </location>
</feature>
<protein>
    <submittedName>
        <fullName evidence="2">HupE/UreJ family protein</fullName>
    </submittedName>
</protein>
<dbReference type="Proteomes" id="UP000553776">
    <property type="component" value="Unassembled WGS sequence"/>
</dbReference>
<dbReference type="AlphaFoldDB" id="A0A841TV77"/>
<organism evidence="2 3">
    <name type="scientific">Cohnella xylanilytica</name>
    <dbReference type="NCBI Taxonomy" id="557555"/>
    <lineage>
        <taxon>Bacteria</taxon>
        <taxon>Bacillati</taxon>
        <taxon>Bacillota</taxon>
        <taxon>Bacilli</taxon>
        <taxon>Bacillales</taxon>
        <taxon>Paenibacillaceae</taxon>
        <taxon>Cohnella</taxon>
    </lineage>
</organism>
<reference evidence="2 3" key="1">
    <citation type="submission" date="2020-08" db="EMBL/GenBank/DDBJ databases">
        <title>Cohnella phylogeny.</title>
        <authorList>
            <person name="Dunlap C."/>
        </authorList>
    </citation>
    <scope>NUCLEOTIDE SEQUENCE [LARGE SCALE GENOMIC DNA]</scope>
    <source>
        <strain evidence="2 3">DSM 25239</strain>
    </source>
</reference>
<feature type="transmembrane region" description="Helical" evidence="1">
    <location>
        <begin position="254"/>
        <end position="273"/>
    </location>
</feature>
<sequence length="394" mass="43804">MFKYRFESARRSLYASRLARRALALSLLLVFAFGLTQAPQRASAHLNTFGYSDIELQGREMVYELYLDPREVAQWMDMRSGGVFVIDSSVPASSAPSGEAAWTEEELRPLVSESLTVQGGDQELTPAIGGISMEERSGAPYLRMKLDYDLPEGSETYSIDYRFFYEEDPKHQNYATIRAGETSKDLVFTRESHGFSGSLAAAEAGRSGTTVTVPDWLAAMWTYIGVGIEHILTGTDHLLFVAALVLAKQRKWDYVKVLTAFTAGHSVTIALAALEVVNLPASFVEPVIALSIAYVAVENIWLKRIRWRWAVAMGFGLIHGFGFAQVLRGAMSDRFLLTLFSFNAGVEIGQLAVLAVLLPLLWWAGRMRNYAYVNYAASSLVALIGLYWFVTRLM</sequence>
<evidence type="ECO:0000313" key="3">
    <source>
        <dbReference type="Proteomes" id="UP000553776"/>
    </source>
</evidence>
<keyword evidence="3" id="KW-1185">Reference proteome</keyword>
<gene>
    <name evidence="2" type="ORF">H7B90_05485</name>
</gene>